<evidence type="ECO:0000256" key="2">
    <source>
        <dbReference type="SAM" id="MobiDB-lite"/>
    </source>
</evidence>
<keyword evidence="4" id="KW-1185">Reference proteome</keyword>
<feature type="region of interest" description="Disordered" evidence="2">
    <location>
        <begin position="490"/>
        <end position="592"/>
    </location>
</feature>
<feature type="compositionally biased region" description="Basic residues" evidence="2">
    <location>
        <begin position="559"/>
        <end position="575"/>
    </location>
</feature>
<feature type="region of interest" description="Disordered" evidence="2">
    <location>
        <begin position="426"/>
        <end position="478"/>
    </location>
</feature>
<feature type="compositionally biased region" description="Acidic residues" evidence="2">
    <location>
        <begin position="775"/>
        <end position="785"/>
    </location>
</feature>
<feature type="compositionally biased region" description="Polar residues" evidence="2">
    <location>
        <begin position="576"/>
        <end position="589"/>
    </location>
</feature>
<feature type="compositionally biased region" description="Polar residues" evidence="2">
    <location>
        <begin position="545"/>
        <end position="555"/>
    </location>
</feature>
<feature type="region of interest" description="Disordered" evidence="2">
    <location>
        <begin position="724"/>
        <end position="749"/>
    </location>
</feature>
<evidence type="ECO:0000313" key="3">
    <source>
        <dbReference type="EMBL" id="CAF0771412.1"/>
    </source>
</evidence>
<gene>
    <name evidence="3" type="ORF">XAT740_LOCUS1469</name>
</gene>
<feature type="coiled-coil region" evidence="1">
    <location>
        <begin position="284"/>
        <end position="355"/>
    </location>
</feature>
<feature type="compositionally biased region" description="Acidic residues" evidence="2">
    <location>
        <begin position="792"/>
        <end position="807"/>
    </location>
</feature>
<sequence>MANNEDQENLSSSNDEDETTSSSSTTSSEDEEDEQVDEESDSNLATLTPKEAFFALESKRKAIGKRLLELRDELKAKPQADIDTKKRLLVEVKNLREKWIAVQTRLTNLKARLSRSPTPEREITLKVPVKTIRKGTPTKTVTQPETRIIPPPRERSRSYSSSSRSRSSSRDSTQSNEKPYHDLDALDATGDSKARDLVLSRQTTSYRDLTEDLSFSPSPSPSPSSSPPPSSILSSAPNQIGLSDLSLHEPKTFEDKFDEEVEDTVNPKISFYSENIPYPVIKDKRDVEIINRELKNQLRQLEASKNNPLYDQQTGPVKYERLKKQIEYINLRIRIEKLKRMKTKTQREKEQNKKQFHVLVQEFRKLQRSMRLANRDYHNNTFLTDQIDILPATIPLPPSPKKTQQREFQLPPLDLHRVTGKKIVFESSDSDDDDQPTPAPSTTTAEPQVPVSLSASEPHAVPDGNKLPSLPIPSSSSSSATLDAIKTRLTNLINAPNPSASRTTESSSTKEVPNKDIQKNVNDNNDGDDDDDDDDDDDGDKDKQPTINSERSQAVSAKFNRRRRKAKRNRHKKKTSNTQATQQISNENEATAVDHEEAWRRHVAMQLQFSFLKKSNPILRALTAEAHKKLGVSEDQVSEFQFDDEIMDYETALILQQQQEYLAAKAANPFNVLHSAAAGSSSSRPNLVDILANLNGGVPPSSSEPQTPMGLLQKFFLDANHNSNAEHRSNRGLNDLSTTPPTPPTPRDISIGKKIVESLTHQDINALLKLSGSEHDDDDDDDEGDNQSFNGDSDDDMNNFSIDEDSSDIPNGNGNNNNKNYERWERPTPAQSRGAQSSSINSKKSTMESLILPSFNRCTHLGKPSKRSVGVERVFPSFSKHNATSTSTLSLILYGLSTP</sequence>
<reference evidence="3" key="1">
    <citation type="submission" date="2021-02" db="EMBL/GenBank/DDBJ databases">
        <authorList>
            <person name="Nowell W R."/>
        </authorList>
    </citation>
    <scope>NUCLEOTIDE SEQUENCE</scope>
</reference>
<feature type="region of interest" description="Disordered" evidence="2">
    <location>
        <begin position="1"/>
        <end position="47"/>
    </location>
</feature>
<feature type="compositionally biased region" description="Basic and acidic residues" evidence="2">
    <location>
        <begin position="178"/>
        <end position="198"/>
    </location>
</feature>
<protein>
    <submittedName>
        <fullName evidence="3">Uncharacterized protein</fullName>
    </submittedName>
</protein>
<organism evidence="3 4">
    <name type="scientific">Adineta ricciae</name>
    <name type="common">Rotifer</name>
    <dbReference type="NCBI Taxonomy" id="249248"/>
    <lineage>
        <taxon>Eukaryota</taxon>
        <taxon>Metazoa</taxon>
        <taxon>Spiralia</taxon>
        <taxon>Gnathifera</taxon>
        <taxon>Rotifera</taxon>
        <taxon>Eurotatoria</taxon>
        <taxon>Bdelloidea</taxon>
        <taxon>Adinetida</taxon>
        <taxon>Adinetidae</taxon>
        <taxon>Adineta</taxon>
    </lineage>
</organism>
<feature type="region of interest" description="Disordered" evidence="2">
    <location>
        <begin position="771"/>
        <end position="845"/>
    </location>
</feature>
<feature type="compositionally biased region" description="Acidic residues" evidence="2">
    <location>
        <begin position="28"/>
        <end position="41"/>
    </location>
</feature>
<evidence type="ECO:0000313" key="4">
    <source>
        <dbReference type="Proteomes" id="UP000663828"/>
    </source>
</evidence>
<feature type="compositionally biased region" description="Acidic residues" evidence="2">
    <location>
        <begin position="525"/>
        <end position="539"/>
    </location>
</feature>
<feature type="compositionally biased region" description="Pro residues" evidence="2">
    <location>
        <begin position="218"/>
        <end position="230"/>
    </location>
</feature>
<evidence type="ECO:0000256" key="1">
    <source>
        <dbReference type="SAM" id="Coils"/>
    </source>
</evidence>
<name>A0A813QRN9_ADIRI</name>
<accession>A0A813QRN9</accession>
<dbReference type="Proteomes" id="UP000663828">
    <property type="component" value="Unassembled WGS sequence"/>
</dbReference>
<dbReference type="AlphaFoldDB" id="A0A813QRN9"/>
<feature type="compositionally biased region" description="Low complexity" evidence="2">
    <location>
        <begin position="158"/>
        <end position="172"/>
    </location>
</feature>
<feature type="region of interest" description="Disordered" evidence="2">
    <location>
        <begin position="394"/>
        <end position="413"/>
    </location>
</feature>
<dbReference type="EMBL" id="CAJNOR010000046">
    <property type="protein sequence ID" value="CAF0771412.1"/>
    <property type="molecule type" value="Genomic_DNA"/>
</dbReference>
<proteinExistence type="predicted"/>
<feature type="compositionally biased region" description="Polar residues" evidence="2">
    <location>
        <begin position="490"/>
        <end position="511"/>
    </location>
</feature>
<feature type="compositionally biased region" description="Acidic residues" evidence="2">
    <location>
        <begin position="1"/>
        <end position="19"/>
    </location>
</feature>
<comment type="caution">
    <text evidence="3">The sequence shown here is derived from an EMBL/GenBank/DDBJ whole genome shotgun (WGS) entry which is preliminary data.</text>
</comment>
<feature type="compositionally biased region" description="Polar residues" evidence="2">
    <location>
        <begin position="829"/>
        <end position="845"/>
    </location>
</feature>
<keyword evidence="1" id="KW-0175">Coiled coil</keyword>
<feature type="region of interest" description="Disordered" evidence="2">
    <location>
        <begin position="129"/>
        <end position="238"/>
    </location>
</feature>
<feature type="compositionally biased region" description="Low complexity" evidence="2">
    <location>
        <begin position="467"/>
        <end position="478"/>
    </location>
</feature>